<dbReference type="SMART" id="SM00086">
    <property type="entry name" value="PAC"/>
    <property type="match status" value="2"/>
</dbReference>
<accession>A0A126WZV5</accession>
<name>A0A126WZV5_9CHLO</name>
<dbReference type="PANTHER" id="PTHR47429">
    <property type="entry name" value="PROTEIN TWIN LOV 1"/>
    <property type="match status" value="1"/>
</dbReference>
<dbReference type="GO" id="GO:0005634">
    <property type="term" value="C:nucleus"/>
    <property type="evidence" value="ECO:0007669"/>
    <property type="project" value="TreeGrafter"/>
</dbReference>
<dbReference type="PROSITE" id="PS50112">
    <property type="entry name" value="PAS"/>
    <property type="match status" value="1"/>
</dbReference>
<dbReference type="GO" id="GO:0009881">
    <property type="term" value="F:photoreceptor activity"/>
    <property type="evidence" value="ECO:0007669"/>
    <property type="project" value="UniProtKB-KW"/>
</dbReference>
<evidence type="ECO:0000256" key="1">
    <source>
        <dbReference type="ARBA" id="ARBA00022543"/>
    </source>
</evidence>
<dbReference type="InterPro" id="IPR000700">
    <property type="entry name" value="PAS-assoc_C"/>
</dbReference>
<feature type="domain" description="PAS" evidence="6">
    <location>
        <begin position="35"/>
        <end position="81"/>
    </location>
</feature>
<keyword evidence="1" id="KW-0600">Photoreceptor protein</keyword>
<feature type="domain" description="PAC" evidence="7">
    <location>
        <begin position="82"/>
        <end position="136"/>
    </location>
</feature>
<dbReference type="EMBL" id="KU700174">
    <property type="protein sequence ID" value="AML78007.1"/>
    <property type="molecule type" value="mRNA"/>
</dbReference>
<proteinExistence type="evidence at transcript level"/>
<dbReference type="PROSITE" id="PS50113">
    <property type="entry name" value="PAC"/>
    <property type="match status" value="2"/>
</dbReference>
<dbReference type="Gene3D" id="3.30.450.20">
    <property type="entry name" value="PAS domain"/>
    <property type="match status" value="2"/>
</dbReference>
<keyword evidence="1" id="KW-0675">Receptor</keyword>
<evidence type="ECO:0000256" key="5">
    <source>
        <dbReference type="ARBA" id="ARBA00022991"/>
    </source>
</evidence>
<dbReference type="InterPro" id="IPR001610">
    <property type="entry name" value="PAC"/>
</dbReference>
<sequence length="487" mass="53471">MAPARPKLDEQLAARLDGLHCCFVLADCRKPDHPITYASSGFYDLTGYSPSQVLGSNCRFLQGPETSRQKIMEMRDAIREERTCEVCLINYKQSGDKFWNQFYLAPVLDENNCVSHYMGIQSDVSHLMSQDGACQTEDEEVDACHQAHFPDVVHEEQQEAEGVKHVLTSWNGGERVPASDLPSSLLAPLMRLQRSFVLSDPNQPDCPIVHASTAFLLMTGYPRHAVVGRNCRFLQGPQTDQAEVKRLRDAMTADPPKPITVKLLNYRIDGQPFWNNLHVAPIRSACGEVIFFVGVQLDITMPPTPKAAPPANAASGSLEPAEAATASACAEQAGQQTGMITSPAASQQVQSQATVLNPSLSCQTDSQSAGENGQSHKLRQLLTRSSAPAGSQDAAAAQAAMLPDNFHHRLRIHPGQQLCDVPECRQATMQHRMDQKGVVGAVRVACRSLCSQGLRRSLEDQASPRHLLLQRSTDTFGRRSLHMRQTM</sequence>
<dbReference type="SUPFAM" id="SSF55785">
    <property type="entry name" value="PYP-like sensor domain (PAS domain)"/>
    <property type="match status" value="2"/>
</dbReference>
<dbReference type="CDD" id="cd00130">
    <property type="entry name" value="PAS"/>
    <property type="match status" value="2"/>
</dbReference>
<evidence type="ECO:0000313" key="8">
    <source>
        <dbReference type="EMBL" id="AML78007.1"/>
    </source>
</evidence>
<feature type="domain" description="PAC" evidence="7">
    <location>
        <begin position="257"/>
        <end position="311"/>
    </location>
</feature>
<dbReference type="InterPro" id="IPR035965">
    <property type="entry name" value="PAS-like_dom_sf"/>
</dbReference>
<keyword evidence="4" id="KW-0288">FMN</keyword>
<dbReference type="InterPro" id="IPR000014">
    <property type="entry name" value="PAS"/>
</dbReference>
<protein>
    <submittedName>
        <fullName evidence="8">Putative LOV domain-containing protein</fullName>
    </submittedName>
</protein>
<keyword evidence="3" id="KW-0285">Flavoprotein</keyword>
<evidence type="ECO:0000256" key="3">
    <source>
        <dbReference type="ARBA" id="ARBA00022630"/>
    </source>
</evidence>
<dbReference type="Pfam" id="PF13426">
    <property type="entry name" value="PAS_9"/>
    <property type="match status" value="2"/>
</dbReference>
<keyword evidence="5" id="KW-0157">Chromophore</keyword>
<dbReference type="AlphaFoldDB" id="A0A126WZV5"/>
<evidence type="ECO:0000256" key="2">
    <source>
        <dbReference type="ARBA" id="ARBA00022606"/>
    </source>
</evidence>
<evidence type="ECO:0000256" key="4">
    <source>
        <dbReference type="ARBA" id="ARBA00022643"/>
    </source>
</evidence>
<evidence type="ECO:0000259" key="7">
    <source>
        <dbReference type="PROSITE" id="PS50113"/>
    </source>
</evidence>
<organism evidence="8">
    <name type="scientific">Trebouxia arboricola</name>
    <dbReference type="NCBI Taxonomy" id="53268"/>
    <lineage>
        <taxon>Eukaryota</taxon>
        <taxon>Viridiplantae</taxon>
        <taxon>Chlorophyta</taxon>
        <taxon>core chlorophytes</taxon>
        <taxon>Trebouxiophyceae</taxon>
        <taxon>Trebouxiales</taxon>
        <taxon>Trebouxiaceae</taxon>
        <taxon>Trebouxia</taxon>
    </lineage>
</organism>
<dbReference type="GO" id="GO:0009637">
    <property type="term" value="P:response to blue light"/>
    <property type="evidence" value="ECO:0007669"/>
    <property type="project" value="UniProtKB-ARBA"/>
</dbReference>
<dbReference type="PANTHER" id="PTHR47429:SF2">
    <property type="entry name" value="PROTEIN TWIN LOV 1"/>
    <property type="match status" value="1"/>
</dbReference>
<evidence type="ECO:0000259" key="6">
    <source>
        <dbReference type="PROSITE" id="PS50112"/>
    </source>
</evidence>
<keyword evidence="2" id="KW-0716">Sensory transduction</keyword>
<dbReference type="NCBIfam" id="TIGR00229">
    <property type="entry name" value="sensory_box"/>
    <property type="match status" value="2"/>
</dbReference>
<reference evidence="8" key="1">
    <citation type="journal article" date="2016" name="Proc. Natl. Acad. Sci. U.S.A.">
        <title>Functional and topological diversity of LOV domain photoreceptors.</title>
        <authorList>
            <person name="Glantz S.T."/>
            <person name="Carpenter E.J."/>
            <person name="Melkonian M."/>
            <person name="Gardner K.H."/>
            <person name="Boyden E.S."/>
            <person name="Wong G.K."/>
            <person name="Chow B.Y."/>
        </authorList>
    </citation>
    <scope>NUCLEOTIDE SEQUENCE</scope>
    <source>
        <strain evidence="8">NKXU_2026441</strain>
    </source>
</reference>